<gene>
    <name evidence="1" type="ORF">C5Y98_23720</name>
</gene>
<protein>
    <recommendedName>
        <fullName evidence="3">Lipocalin-like domain-containing protein</fullName>
    </recommendedName>
</protein>
<reference evidence="1 2" key="1">
    <citation type="submission" date="2018-02" db="EMBL/GenBank/DDBJ databases">
        <title>Comparative genomes isolates from brazilian mangrove.</title>
        <authorList>
            <person name="Araujo J.E."/>
            <person name="Taketani R.G."/>
            <person name="Silva M.C.P."/>
            <person name="Loureco M.V."/>
            <person name="Andreote F.D."/>
        </authorList>
    </citation>
    <scope>NUCLEOTIDE SEQUENCE [LARGE SCALE GENOMIC DNA]</scope>
    <source>
        <strain evidence="1 2">NAP PRIS-MGV</strain>
    </source>
</reference>
<sequence length="128" mass="13940">MSDDHQPIDAKDDSPEYRKQVWEAVSQRVESALMPLPTGSSLDGTWKFDLDMLGTRLPFATYAFGQGNSVVISQAMSASDGPTSETYRIPSDGRIELAGEVYHAATTTQGELVLFNGDQSLVLVATRQ</sequence>
<name>A0A2S8F9I0_9BACT</name>
<dbReference type="RefSeq" id="WP_105358045.1">
    <property type="nucleotide sequence ID" value="NZ_PUIB01000024.1"/>
</dbReference>
<dbReference type="Proteomes" id="UP000239388">
    <property type="component" value="Unassembled WGS sequence"/>
</dbReference>
<dbReference type="EMBL" id="PUIB01000024">
    <property type="protein sequence ID" value="PQO28790.1"/>
    <property type="molecule type" value="Genomic_DNA"/>
</dbReference>
<evidence type="ECO:0008006" key="3">
    <source>
        <dbReference type="Google" id="ProtNLM"/>
    </source>
</evidence>
<evidence type="ECO:0000313" key="2">
    <source>
        <dbReference type="Proteomes" id="UP000239388"/>
    </source>
</evidence>
<proteinExistence type="predicted"/>
<accession>A0A2S8F9I0</accession>
<comment type="caution">
    <text evidence="1">The sequence shown here is derived from an EMBL/GenBank/DDBJ whole genome shotgun (WGS) entry which is preliminary data.</text>
</comment>
<dbReference type="OrthoDB" id="291139at2"/>
<dbReference type="AlphaFoldDB" id="A0A2S8F9I0"/>
<organism evidence="1 2">
    <name type="scientific">Blastopirellula marina</name>
    <dbReference type="NCBI Taxonomy" id="124"/>
    <lineage>
        <taxon>Bacteria</taxon>
        <taxon>Pseudomonadati</taxon>
        <taxon>Planctomycetota</taxon>
        <taxon>Planctomycetia</taxon>
        <taxon>Pirellulales</taxon>
        <taxon>Pirellulaceae</taxon>
        <taxon>Blastopirellula</taxon>
    </lineage>
</organism>
<evidence type="ECO:0000313" key="1">
    <source>
        <dbReference type="EMBL" id="PQO28790.1"/>
    </source>
</evidence>